<dbReference type="InterPro" id="IPR041286">
    <property type="entry name" value="MBG_2"/>
</dbReference>
<dbReference type="Pfam" id="PF20009">
    <property type="entry name" value="GEVED"/>
    <property type="match status" value="1"/>
</dbReference>
<evidence type="ECO:0000256" key="1">
    <source>
        <dbReference type="SAM" id="SignalP"/>
    </source>
</evidence>
<comment type="caution">
    <text evidence="3">The sequence shown here is derived from an EMBL/GenBank/DDBJ whole genome shotgun (WGS) entry which is preliminary data.</text>
</comment>
<protein>
    <recommendedName>
        <fullName evidence="2">Fibronectin type-III domain-containing protein</fullName>
    </recommendedName>
</protein>
<keyword evidence="1" id="KW-0732">Signal</keyword>
<organism evidence="3 4">
    <name type="scientific">Myroides indicus</name>
    <dbReference type="NCBI Taxonomy" id="1323422"/>
    <lineage>
        <taxon>Bacteria</taxon>
        <taxon>Pseudomonadati</taxon>
        <taxon>Bacteroidota</taxon>
        <taxon>Flavobacteriia</taxon>
        <taxon>Flavobacteriales</taxon>
        <taxon>Flavobacteriaceae</taxon>
        <taxon>Myroides</taxon>
    </lineage>
</organism>
<evidence type="ECO:0000313" key="4">
    <source>
        <dbReference type="Proteomes" id="UP000295215"/>
    </source>
</evidence>
<dbReference type="Gene3D" id="3.30.160.710">
    <property type="match status" value="3"/>
</dbReference>
<dbReference type="Pfam" id="PF18676">
    <property type="entry name" value="MBG_2"/>
    <property type="match status" value="8"/>
</dbReference>
<feature type="chain" id="PRO_5020182828" description="Fibronectin type-III domain-containing protein" evidence="1">
    <location>
        <begin position="20"/>
        <end position="1441"/>
    </location>
</feature>
<name>A0A4R7F2H9_9FLAO</name>
<dbReference type="InterPro" id="IPR036116">
    <property type="entry name" value="FN3_sf"/>
</dbReference>
<evidence type="ECO:0000313" key="3">
    <source>
        <dbReference type="EMBL" id="TDS60145.1"/>
    </source>
</evidence>
<feature type="non-terminal residue" evidence="3">
    <location>
        <position position="1441"/>
    </location>
</feature>
<feature type="domain" description="Fibronectin type-III" evidence="2">
    <location>
        <begin position="238"/>
        <end position="327"/>
    </location>
</feature>
<evidence type="ECO:0000259" key="2">
    <source>
        <dbReference type="PROSITE" id="PS50853"/>
    </source>
</evidence>
<dbReference type="InterPro" id="IPR003961">
    <property type="entry name" value="FN3_dom"/>
</dbReference>
<dbReference type="InterPro" id="IPR044023">
    <property type="entry name" value="Ig_7"/>
</dbReference>
<sequence length="1441" mass="152446">MKKLYLLLTFIFLGVQMQAQDYTPLTITSGFNEDVIAEDSPASTYTTSAVDATSSGANNAFMSTNYPNATVGLPANGLITSIATGTPGLTFQLAPYNQNNSLKINANNGTGTLAVQTTNKLIKLYLLATSGSSTSTFTGTITFTDATTQTFTSQSVPDWYDQGTPAITIRGIGRVPRTGTQNPDNNTTNPKLFQVAIDISSTNQNKIIQQVALTKTSSTSGFLHIFALSGEITPTCFKPENLGIENLTATSVDLTWTSAGNTFDIKWGERGFSVATAGTLVTGFANGGTLSGLTADMNYDYYVRRDCGAVDGVSAWAGPFQFRTGYCIPTGATNNSDEIRNFKLSNLNNNSTASEGTAGYKDYSGTVEPAILEIGEAYVASLTSGSGTGTHGAAIWIDYNNNLIFEANEKVSIIGNTISSSTTVNFPSFTVPATIQPGIYRLRVQYHHNKSGADLDPCTITSIYAETEDYAVQIICKPPALVSSTGGSICRVGTATLQATYERGLVRWYESATSTTVLGTGNTFVTPEISQTTSYWVSSTADAVIKNVGKVAPTDNSTYESTDTGIVFSVTEPIRITSANIYATSSGTINVKITNSAGTELYSTGNINIQANGITTPTQVPMNYDVQPGTGYRMLIKAYSGVSLIREYSATFPYVSDDNAITLTGGYLLGASSTYYYFYNIGYEVGCTSPRTEVVATVNEAPTAPTVNAAIQYTYGETAVALTATTPANHSLLWYTTETGGTGSNTAPTPTTDAVGTQTYWVSQVTANGCESERTKIEVVINQATLTITANSGQSKVYGETDPVLTYSVSGFQGTDDPTILTGALDRATGEDVGTYAIGQGDLSAGDNYEIDFTSADFEITKATLTVIADDNQGKVYGEADPVLTYTVSGFQGLDDETIITGSLSRTVGEDVGTYPITQGDLSAGDNYEIDFTGADFEITKAKLIVTAHANQSKVYGEADPVLTYTVSGFQGLDDETIITGYLSRTVGEDVGTYPITQGDLSAGDNYEIDFTGADFEITKATLTVIADSGQSKGYGETDPVLIYTVSGYQRLDDNSILSGALSRTTGEDVGTYPITQGDLSAGDNYEIDFTGANFEITKATLTVIADDNQGKIYGEADPTFTYTVSGYQGADDPTILTGSLDRTAGEDAGTYPITQGDLSAGANYEIDFTSADFEITKATLTVIADDNQGKIYGEADPTFTYTVTGFQGSDDQTLLIGALSRTAGENVGTYPITPGDLSAGANYVIDFTGANFEITKATLTVIADDNQGKIYGEADPTFTYTVTGFQGSDDESILTGALDRTAGEDAGTYPITQGDLSAGANYEIDFASADFEITKATLTVTADANQSKGYGETDPVLTYTVSGFQGLDDETIITGYLSRTVGEDVGTYPITQGDLSAGDNYEIDFTGADFEITKVTLTVIADDNQGKIYGEADPTFTYTV</sequence>
<dbReference type="InterPro" id="IPR045474">
    <property type="entry name" value="GEVED"/>
</dbReference>
<dbReference type="SUPFAM" id="SSF49265">
    <property type="entry name" value="Fibronectin type III"/>
    <property type="match status" value="1"/>
</dbReference>
<dbReference type="RefSeq" id="WP_133712221.1">
    <property type="nucleotide sequence ID" value="NZ_SOAG01000009.1"/>
</dbReference>
<proteinExistence type="predicted"/>
<dbReference type="PROSITE" id="PS50853">
    <property type="entry name" value="FN3"/>
    <property type="match status" value="1"/>
</dbReference>
<feature type="signal peptide" evidence="1">
    <location>
        <begin position="1"/>
        <end position="19"/>
    </location>
</feature>
<gene>
    <name evidence="3" type="ORF">C8P70_1091</name>
</gene>
<reference evidence="3 4" key="1">
    <citation type="submission" date="2019-03" db="EMBL/GenBank/DDBJ databases">
        <title>Genomic Encyclopedia of Archaeal and Bacterial Type Strains, Phase II (KMG-II): from individual species to whole genera.</title>
        <authorList>
            <person name="Goeker M."/>
        </authorList>
    </citation>
    <scope>NUCLEOTIDE SEQUENCE [LARGE SCALE GENOMIC DNA]</scope>
    <source>
        <strain evidence="3 4">DSM 28213</strain>
    </source>
</reference>
<dbReference type="EMBL" id="SOAG01000009">
    <property type="protein sequence ID" value="TDS60145.1"/>
    <property type="molecule type" value="Genomic_DNA"/>
</dbReference>
<keyword evidence="4" id="KW-1185">Reference proteome</keyword>
<dbReference type="OrthoDB" id="1274898at2"/>
<accession>A0A4R7F2H9</accession>
<dbReference type="Pfam" id="PF19081">
    <property type="entry name" value="Ig_7"/>
    <property type="match status" value="2"/>
</dbReference>
<dbReference type="Proteomes" id="UP000295215">
    <property type="component" value="Unassembled WGS sequence"/>
</dbReference>